<dbReference type="Proteomes" id="UP000095228">
    <property type="component" value="Chromosome"/>
</dbReference>
<reference evidence="1 2" key="1">
    <citation type="submission" date="2016-06" db="EMBL/GenBank/DDBJ databases">
        <title>Three novel species with peptidoglycan cell walls form the new genus Lacunisphaera gen. nov. in the family Opitutaceae of the verrucomicrobial subdivision 4.</title>
        <authorList>
            <person name="Rast P."/>
            <person name="Gloeckner I."/>
            <person name="Jogler M."/>
            <person name="Boedeker C."/>
            <person name="Jeske O."/>
            <person name="Wiegand S."/>
            <person name="Reinhardt R."/>
            <person name="Schumann P."/>
            <person name="Rohde M."/>
            <person name="Spring S."/>
            <person name="Gloeckner F.O."/>
            <person name="Jogler C."/>
        </authorList>
    </citation>
    <scope>NUCLEOTIDE SEQUENCE [LARGE SCALE GENOMIC DNA]</scope>
    <source>
        <strain evidence="1 2">IG16b</strain>
    </source>
</reference>
<accession>A0A1D8ARF0</accession>
<gene>
    <name evidence="1" type="ORF">Verru16b_00502</name>
</gene>
<protein>
    <submittedName>
        <fullName evidence="1">Uncharacterized protein</fullName>
    </submittedName>
</protein>
<dbReference type="EMBL" id="CP016094">
    <property type="protein sequence ID" value="AOS43457.1"/>
    <property type="molecule type" value="Genomic_DNA"/>
</dbReference>
<dbReference type="KEGG" id="obg:Verru16b_00502"/>
<proteinExistence type="predicted"/>
<organism evidence="1 2">
    <name type="scientific">Lacunisphaera limnophila</name>
    <dbReference type="NCBI Taxonomy" id="1838286"/>
    <lineage>
        <taxon>Bacteria</taxon>
        <taxon>Pseudomonadati</taxon>
        <taxon>Verrucomicrobiota</taxon>
        <taxon>Opitutia</taxon>
        <taxon>Opitutales</taxon>
        <taxon>Opitutaceae</taxon>
        <taxon>Lacunisphaera</taxon>
    </lineage>
</organism>
<keyword evidence="2" id="KW-1185">Reference proteome</keyword>
<sequence length="153" mass="17690">MTDNMIIDIPELRLPRDMAWRIKFIEAVEDHARRLGISGRFKVPRFFGYYYTGQRAVVVAGLWTVLVDDAELLRRLRHTVEKITDRRFNIASATEGGEPEFMLVNDSHDGSCWLWDYEHGRRFLEASDPVIFGQLDEYPAEDDAGQGPRYLGP</sequence>
<dbReference type="RefSeq" id="WP_069960808.1">
    <property type="nucleotide sequence ID" value="NZ_CP016094.1"/>
</dbReference>
<evidence type="ECO:0000313" key="1">
    <source>
        <dbReference type="EMBL" id="AOS43457.1"/>
    </source>
</evidence>
<name>A0A1D8ARF0_9BACT</name>
<evidence type="ECO:0000313" key="2">
    <source>
        <dbReference type="Proteomes" id="UP000095228"/>
    </source>
</evidence>
<dbReference type="AlphaFoldDB" id="A0A1D8ARF0"/>
<dbReference type="OrthoDB" id="191874at2"/>